<feature type="domain" description="Histidine kinase/HSP90-like ATPase" evidence="10">
    <location>
        <begin position="310"/>
        <end position="397"/>
    </location>
</feature>
<dbReference type="InterPro" id="IPR036890">
    <property type="entry name" value="HATPase_C_sf"/>
</dbReference>
<protein>
    <recommendedName>
        <fullName evidence="2">histidine kinase</fullName>
        <ecNumber evidence="2">2.7.13.3</ecNumber>
    </recommendedName>
</protein>
<dbReference type="Proteomes" id="UP000659061">
    <property type="component" value="Unassembled WGS sequence"/>
</dbReference>
<sequence>MDEIAPAPGRPWRLGPRATRLFDVALASALVLASFPMSVLATGQNAWALGLSLLQTVPLYWRRSRPVTVFVAVAGASVLQAGTYDLPVWGQVAFPVALYSLARFGSATAGRIGLLVGLCGAAVASWVWTSAQFAAYPPGLDYIDYDMGLRDLSPYFFLITAIVLAAWALGSQARIRRAYEANLVAQGRQLAAEAEQRAVLAAAEERTRIAREMHDVVAHGLSVVIVQADGARYAAQKDPQVAVETLATVASVGRDALTEMRRLLGLLRGTEDPALAPQPRLEDIPSLVTADDRVDLHLPDPMPQVPDGVALTAYRLVQESLTNVRKHAGPQARATVRLAAGAGGLDVEVVDDGRGGANDGTGGLGLLGMRERVEVHDGTLEVGPAPGGGWAVRARIPT</sequence>
<dbReference type="EMBL" id="JACBZN010000001">
    <property type="protein sequence ID" value="NYI39300.1"/>
    <property type="molecule type" value="Genomic_DNA"/>
</dbReference>
<keyword evidence="9" id="KW-1133">Transmembrane helix</keyword>
<feature type="domain" description="Signal transduction histidine kinase subgroup 3 dimerisation and phosphoacceptor" evidence="11">
    <location>
        <begin position="205"/>
        <end position="270"/>
    </location>
</feature>
<dbReference type="PANTHER" id="PTHR24421:SF10">
    <property type="entry name" value="NITRATE_NITRITE SENSOR PROTEIN NARQ"/>
    <property type="match status" value="1"/>
</dbReference>
<keyword evidence="8" id="KW-0902">Two-component regulatory system</keyword>
<dbReference type="Gene3D" id="3.30.565.10">
    <property type="entry name" value="Histidine kinase-like ATPase, C-terminal domain"/>
    <property type="match status" value="1"/>
</dbReference>
<organism evidence="13 16">
    <name type="scientific">Aeromicrobium tamlense</name>
    <dbReference type="NCBI Taxonomy" id="375541"/>
    <lineage>
        <taxon>Bacteria</taxon>
        <taxon>Bacillati</taxon>
        <taxon>Actinomycetota</taxon>
        <taxon>Actinomycetes</taxon>
        <taxon>Propionibacteriales</taxon>
        <taxon>Nocardioidaceae</taxon>
        <taxon>Aeromicrobium</taxon>
    </lineage>
</organism>
<evidence type="ECO:0000313" key="16">
    <source>
        <dbReference type="Proteomes" id="UP000659061"/>
    </source>
</evidence>
<dbReference type="CDD" id="cd16917">
    <property type="entry name" value="HATPase_UhpB-NarQ-NarX-like"/>
    <property type="match status" value="1"/>
</dbReference>
<keyword evidence="9" id="KW-0812">Transmembrane</keyword>
<feature type="transmembrane region" description="Helical" evidence="9">
    <location>
        <begin position="112"/>
        <end position="132"/>
    </location>
</feature>
<evidence type="ECO:0000256" key="3">
    <source>
        <dbReference type="ARBA" id="ARBA00022553"/>
    </source>
</evidence>
<keyword evidence="9" id="KW-0472">Membrane</keyword>
<dbReference type="AlphaFoldDB" id="A0A8I0FY46"/>
<dbReference type="GO" id="GO:0005524">
    <property type="term" value="F:ATP binding"/>
    <property type="evidence" value="ECO:0007669"/>
    <property type="project" value="UniProtKB-KW"/>
</dbReference>
<feature type="transmembrane region" description="Helical" evidence="9">
    <location>
        <begin position="88"/>
        <end position="105"/>
    </location>
</feature>
<evidence type="ECO:0000259" key="10">
    <source>
        <dbReference type="Pfam" id="PF02518"/>
    </source>
</evidence>
<evidence type="ECO:0000256" key="6">
    <source>
        <dbReference type="ARBA" id="ARBA00022777"/>
    </source>
</evidence>
<dbReference type="Pfam" id="PF07730">
    <property type="entry name" value="HisKA_3"/>
    <property type="match status" value="1"/>
</dbReference>
<evidence type="ECO:0000313" key="13">
    <source>
        <dbReference type="EMBL" id="MBD1270042.1"/>
    </source>
</evidence>
<dbReference type="GO" id="GO:0046983">
    <property type="term" value="F:protein dimerization activity"/>
    <property type="evidence" value="ECO:0007669"/>
    <property type="project" value="InterPro"/>
</dbReference>
<evidence type="ECO:0000256" key="7">
    <source>
        <dbReference type="ARBA" id="ARBA00022840"/>
    </source>
</evidence>
<feature type="transmembrane region" description="Helical" evidence="9">
    <location>
        <begin position="21"/>
        <end position="39"/>
    </location>
</feature>
<keyword evidence="4" id="KW-0808">Transferase</keyword>
<reference evidence="14 15" key="1">
    <citation type="submission" date="2020-07" db="EMBL/GenBank/DDBJ databases">
        <title>Sequencing the genomes of 1000 actinobacteria strains.</title>
        <authorList>
            <person name="Klenk H.-P."/>
        </authorList>
    </citation>
    <scope>NUCLEOTIDE SEQUENCE [LARGE SCALE GENOMIC DNA]</scope>
    <source>
        <strain evidence="14 15">DSM 19087</strain>
    </source>
</reference>
<comment type="catalytic activity">
    <reaction evidence="1">
        <text>ATP + protein L-histidine = ADP + protein N-phospho-L-histidine.</text>
        <dbReference type="EC" id="2.7.13.3"/>
    </reaction>
</comment>
<evidence type="ECO:0000313" key="14">
    <source>
        <dbReference type="EMBL" id="NYI39300.1"/>
    </source>
</evidence>
<evidence type="ECO:0000256" key="1">
    <source>
        <dbReference type="ARBA" id="ARBA00000085"/>
    </source>
</evidence>
<keyword evidence="15" id="KW-1185">Reference proteome</keyword>
<dbReference type="InterPro" id="IPR003594">
    <property type="entry name" value="HATPase_dom"/>
</dbReference>
<name>A0A8I0FY46_9ACTN</name>
<dbReference type="InterPro" id="IPR011712">
    <property type="entry name" value="Sig_transdc_His_kin_sub3_dim/P"/>
</dbReference>
<evidence type="ECO:0000256" key="8">
    <source>
        <dbReference type="ARBA" id="ARBA00023012"/>
    </source>
</evidence>
<proteinExistence type="predicted"/>
<feature type="domain" description="DUF7134" evidence="12">
    <location>
        <begin position="19"/>
        <end position="177"/>
    </location>
</feature>
<accession>A0A8I0FY46</accession>
<dbReference type="GO" id="GO:0016020">
    <property type="term" value="C:membrane"/>
    <property type="evidence" value="ECO:0007669"/>
    <property type="project" value="InterPro"/>
</dbReference>
<evidence type="ECO:0000313" key="15">
    <source>
        <dbReference type="Proteomes" id="UP000587211"/>
    </source>
</evidence>
<keyword evidence="5" id="KW-0547">Nucleotide-binding</keyword>
<evidence type="ECO:0000256" key="4">
    <source>
        <dbReference type="ARBA" id="ARBA00022679"/>
    </source>
</evidence>
<feature type="transmembrane region" description="Helical" evidence="9">
    <location>
        <begin position="152"/>
        <end position="170"/>
    </location>
</feature>
<evidence type="ECO:0000256" key="5">
    <source>
        <dbReference type="ARBA" id="ARBA00022741"/>
    </source>
</evidence>
<dbReference type="GO" id="GO:0000155">
    <property type="term" value="F:phosphorelay sensor kinase activity"/>
    <property type="evidence" value="ECO:0007669"/>
    <property type="project" value="InterPro"/>
</dbReference>
<evidence type="ECO:0000256" key="2">
    <source>
        <dbReference type="ARBA" id="ARBA00012438"/>
    </source>
</evidence>
<dbReference type="PANTHER" id="PTHR24421">
    <property type="entry name" value="NITRATE/NITRITE SENSOR PROTEIN NARX-RELATED"/>
    <property type="match status" value="1"/>
</dbReference>
<keyword evidence="6 13" id="KW-0418">Kinase</keyword>
<reference evidence="13" key="2">
    <citation type="submission" date="2020-09" db="EMBL/GenBank/DDBJ databases">
        <title>Novel species in genus Aeromicrobium.</title>
        <authorList>
            <person name="Zhang G."/>
        </authorList>
    </citation>
    <scope>NUCLEOTIDE SEQUENCE</scope>
    <source>
        <strain evidence="13">SSW1-57</strain>
    </source>
</reference>
<dbReference type="EC" id="2.7.13.3" evidence="2"/>
<dbReference type="SUPFAM" id="SSF55874">
    <property type="entry name" value="ATPase domain of HSP90 chaperone/DNA topoisomerase II/histidine kinase"/>
    <property type="match status" value="1"/>
</dbReference>
<evidence type="ECO:0000259" key="11">
    <source>
        <dbReference type="Pfam" id="PF07730"/>
    </source>
</evidence>
<evidence type="ECO:0000259" key="12">
    <source>
        <dbReference type="Pfam" id="PF23539"/>
    </source>
</evidence>
<dbReference type="Pfam" id="PF23539">
    <property type="entry name" value="DUF7134"/>
    <property type="match status" value="1"/>
</dbReference>
<comment type="caution">
    <text evidence="13">The sequence shown here is derived from an EMBL/GenBank/DDBJ whole genome shotgun (WGS) entry which is preliminary data.</text>
</comment>
<dbReference type="RefSeq" id="WP_179426800.1">
    <property type="nucleotide sequence ID" value="NZ_BAAAMP010000002.1"/>
</dbReference>
<dbReference type="EMBL" id="JACWMT010000001">
    <property type="protein sequence ID" value="MBD1270042.1"/>
    <property type="molecule type" value="Genomic_DNA"/>
</dbReference>
<dbReference type="InterPro" id="IPR055558">
    <property type="entry name" value="DUF7134"/>
</dbReference>
<evidence type="ECO:0000256" key="9">
    <source>
        <dbReference type="SAM" id="Phobius"/>
    </source>
</evidence>
<dbReference type="Pfam" id="PF02518">
    <property type="entry name" value="HATPase_c"/>
    <property type="match status" value="1"/>
</dbReference>
<dbReference type="Proteomes" id="UP000587211">
    <property type="component" value="Unassembled WGS sequence"/>
</dbReference>
<gene>
    <name evidence="14" type="ORF">BJ975_002675</name>
    <name evidence="13" type="ORF">IDH50_07360</name>
</gene>
<dbReference type="InterPro" id="IPR050482">
    <property type="entry name" value="Sensor_HK_TwoCompSys"/>
</dbReference>
<keyword evidence="3" id="KW-0597">Phosphoprotein</keyword>
<keyword evidence="7" id="KW-0067">ATP-binding</keyword>
<dbReference type="Gene3D" id="1.20.5.1930">
    <property type="match status" value="1"/>
</dbReference>